<evidence type="ECO:0000256" key="3">
    <source>
        <dbReference type="RuleBase" id="RU004019"/>
    </source>
</evidence>
<gene>
    <name evidence="5" type="ORF">CAEBREN_17377</name>
</gene>
<dbReference type="InParanoid" id="G0NF26"/>
<comment type="subcellular location">
    <subcellularLocation>
        <location evidence="3">Nucleus</location>
    </subcellularLocation>
</comment>
<dbReference type="GO" id="GO:0005634">
    <property type="term" value="C:nucleus"/>
    <property type="evidence" value="ECO:0007669"/>
    <property type="project" value="UniProtKB-SubCell"/>
</dbReference>
<evidence type="ECO:0000313" key="6">
    <source>
        <dbReference type="Proteomes" id="UP000008068"/>
    </source>
</evidence>
<keyword evidence="2 3" id="KW-0238">DNA-binding</keyword>
<evidence type="ECO:0000259" key="4">
    <source>
        <dbReference type="PROSITE" id="PS50061"/>
    </source>
</evidence>
<dbReference type="GO" id="GO:0043565">
    <property type="term" value="F:sequence-specific DNA binding"/>
    <property type="evidence" value="ECO:0007669"/>
    <property type="project" value="InterPro"/>
</dbReference>
<dbReference type="EMBL" id="GL379874">
    <property type="protein sequence ID" value="EGT59105.1"/>
    <property type="molecule type" value="Genomic_DNA"/>
</dbReference>
<comment type="similarity">
    <text evidence="1 3">Belongs to the ETS family.</text>
</comment>
<keyword evidence="6" id="KW-1185">Reference proteome</keyword>
<feature type="domain" description="ETS" evidence="4">
    <location>
        <begin position="12"/>
        <end position="93"/>
    </location>
</feature>
<evidence type="ECO:0000313" key="5">
    <source>
        <dbReference type="EMBL" id="EGT59105.1"/>
    </source>
</evidence>
<dbReference type="InterPro" id="IPR000418">
    <property type="entry name" value="Ets_dom"/>
</dbReference>
<dbReference type="eggNOG" id="KOG3806">
    <property type="taxonomic scope" value="Eukaryota"/>
</dbReference>
<name>G0NF26_CAEBE</name>
<dbReference type="Gene3D" id="1.10.10.10">
    <property type="entry name" value="Winged helix-like DNA-binding domain superfamily/Winged helix DNA-binding domain"/>
    <property type="match status" value="1"/>
</dbReference>
<dbReference type="InterPro" id="IPR036390">
    <property type="entry name" value="WH_DNA-bd_sf"/>
</dbReference>
<dbReference type="FunCoup" id="G0NF26">
    <property type="interactions" value="289"/>
</dbReference>
<dbReference type="InterPro" id="IPR046328">
    <property type="entry name" value="ETS_fam"/>
</dbReference>
<dbReference type="PROSITE" id="PS50061">
    <property type="entry name" value="ETS_DOMAIN_3"/>
    <property type="match status" value="1"/>
</dbReference>
<dbReference type="Pfam" id="PF00178">
    <property type="entry name" value="Ets"/>
    <property type="match status" value="1"/>
</dbReference>
<evidence type="ECO:0000256" key="1">
    <source>
        <dbReference type="ARBA" id="ARBA00005562"/>
    </source>
</evidence>
<organism evidence="6">
    <name type="scientific">Caenorhabditis brenneri</name>
    <name type="common">Nematode worm</name>
    <dbReference type="NCBI Taxonomy" id="135651"/>
    <lineage>
        <taxon>Eukaryota</taxon>
        <taxon>Metazoa</taxon>
        <taxon>Ecdysozoa</taxon>
        <taxon>Nematoda</taxon>
        <taxon>Chromadorea</taxon>
        <taxon>Rhabditida</taxon>
        <taxon>Rhabditina</taxon>
        <taxon>Rhabditomorpha</taxon>
        <taxon>Rhabditoidea</taxon>
        <taxon>Rhabditidae</taxon>
        <taxon>Peloderinae</taxon>
        <taxon>Caenorhabditis</taxon>
    </lineage>
</organism>
<protein>
    <recommendedName>
        <fullName evidence="4">ETS domain-containing protein</fullName>
    </recommendedName>
</protein>
<sequence length="123" mass="14359">MHKSCKDVPAKHRLLAFVRDVLEGGEHSDKVVWFNRDRSEFQFTDPHVFAGVYGRWINNPRLKFDDMCRSLREYTKKGIVEKVLGVESTWRFIEERKATTDAQDAAAEKLAELWKIVTAKQSF</sequence>
<dbReference type="GO" id="GO:0030154">
    <property type="term" value="P:cell differentiation"/>
    <property type="evidence" value="ECO:0007669"/>
    <property type="project" value="TreeGrafter"/>
</dbReference>
<dbReference type="GO" id="GO:0000981">
    <property type="term" value="F:DNA-binding transcription factor activity, RNA polymerase II-specific"/>
    <property type="evidence" value="ECO:0007669"/>
    <property type="project" value="TreeGrafter"/>
</dbReference>
<dbReference type="PANTHER" id="PTHR11849:SF302">
    <property type="entry name" value="ETS DOMAIN-CONTAINING PROTEIN-RELATED"/>
    <property type="match status" value="1"/>
</dbReference>
<evidence type="ECO:0000256" key="2">
    <source>
        <dbReference type="ARBA" id="ARBA00023125"/>
    </source>
</evidence>
<dbReference type="Proteomes" id="UP000008068">
    <property type="component" value="Unassembled WGS sequence"/>
</dbReference>
<reference evidence="6" key="1">
    <citation type="submission" date="2011-07" db="EMBL/GenBank/DDBJ databases">
        <authorList>
            <consortium name="Caenorhabditis brenneri Sequencing and Analysis Consortium"/>
            <person name="Wilson R.K."/>
        </authorList>
    </citation>
    <scope>NUCLEOTIDE SEQUENCE [LARGE SCALE GENOMIC DNA]</scope>
    <source>
        <strain evidence="6">PB2801</strain>
    </source>
</reference>
<dbReference type="AlphaFoldDB" id="G0NF26"/>
<dbReference type="PRINTS" id="PR00454">
    <property type="entry name" value="ETSDOMAIN"/>
</dbReference>
<dbReference type="HOGENOM" id="CLU_2017223_0_0_1"/>
<dbReference type="PANTHER" id="PTHR11849">
    <property type="entry name" value="ETS"/>
    <property type="match status" value="1"/>
</dbReference>
<dbReference type="STRING" id="135651.G0NF26"/>
<proteinExistence type="inferred from homology"/>
<dbReference type="SMART" id="SM00413">
    <property type="entry name" value="ETS"/>
    <property type="match status" value="1"/>
</dbReference>
<dbReference type="SUPFAM" id="SSF46785">
    <property type="entry name" value="Winged helix' DNA-binding domain"/>
    <property type="match status" value="1"/>
</dbReference>
<keyword evidence="3" id="KW-0539">Nucleus</keyword>
<dbReference type="InterPro" id="IPR036388">
    <property type="entry name" value="WH-like_DNA-bd_sf"/>
</dbReference>
<accession>G0NF26</accession>